<feature type="non-terminal residue" evidence="2">
    <location>
        <position position="1"/>
    </location>
</feature>
<dbReference type="InterPro" id="IPR001296">
    <property type="entry name" value="Glyco_trans_1"/>
</dbReference>
<comment type="caution">
    <text evidence="2">The sequence shown here is derived from an EMBL/GenBank/DDBJ whole genome shotgun (WGS) entry which is preliminary data.</text>
</comment>
<evidence type="ECO:0000313" key="2">
    <source>
        <dbReference type="EMBL" id="KKL59534.1"/>
    </source>
</evidence>
<dbReference type="Gene3D" id="3.90.550.10">
    <property type="entry name" value="Spore Coat Polysaccharide Biosynthesis Protein SpsA, Chain A"/>
    <property type="match status" value="1"/>
</dbReference>
<organism evidence="2">
    <name type="scientific">marine sediment metagenome</name>
    <dbReference type="NCBI Taxonomy" id="412755"/>
    <lineage>
        <taxon>unclassified sequences</taxon>
        <taxon>metagenomes</taxon>
        <taxon>ecological metagenomes</taxon>
    </lineage>
</organism>
<feature type="domain" description="Glycosyl transferase family 1" evidence="1">
    <location>
        <begin position="95"/>
        <end position="239"/>
    </location>
</feature>
<name>A0A0F9DD07_9ZZZZ</name>
<dbReference type="SUPFAM" id="SSF53756">
    <property type="entry name" value="UDP-Glycosyltransferase/glycogen phosphorylase"/>
    <property type="match status" value="1"/>
</dbReference>
<dbReference type="PANTHER" id="PTHR12526:SF584">
    <property type="entry name" value="GLYCOSYLTRANSFERASE"/>
    <property type="match status" value="1"/>
</dbReference>
<sequence length="508" mass="56942">SPEALFQTKGKTQICYFQDLPNPQTIQMLRVLIQQGKINKYIFLSHFQKSQYLQHLEGMGIEEGRQCLMSENGIDLELFETSPVFKEDAFIYASAPNRGLDVLLEMWPEIHKALPTYKLYIAGNTKMYNVKSNSVEENTEREELLKEGTKLYNDAHTTKGIKWLGGLPHSELIEYMECSKALLYPSTYAETSCHVLNCALHAGASPIVSQLGALPEKIVNGENGIIVPGDPNSKEFKQAYVNAVIQSVQGGTLDRMAKTNAGSYNGMDYKTVLTRVFNRLLDHEGEEGENHKVLGICCSLKGNKRKNFANIKWYAPYDMQIEEVTGLPTDQARCVAASLAIHKGADWLLLLDDDVYVAPTFLMEMLDRAVNRAEQYDVIVANYFYKDDSRLVPVTRLVDNKTNQAVDCTELDELSIAAGDYRFVTSGLGACLISTKALRKIGRPQFRTQSVGGSAQVKHTGEDSYFFDMCRQMHISLYFASDIPVIHVGNGKTYGKKEHIEEIVPTLL</sequence>
<dbReference type="EMBL" id="LAZR01029452">
    <property type="protein sequence ID" value="KKL59534.1"/>
    <property type="molecule type" value="Genomic_DNA"/>
</dbReference>
<dbReference type="Pfam" id="PF00534">
    <property type="entry name" value="Glycos_transf_1"/>
    <property type="match status" value="1"/>
</dbReference>
<proteinExistence type="predicted"/>
<dbReference type="GO" id="GO:0016757">
    <property type="term" value="F:glycosyltransferase activity"/>
    <property type="evidence" value="ECO:0007669"/>
    <property type="project" value="InterPro"/>
</dbReference>
<evidence type="ECO:0000259" key="1">
    <source>
        <dbReference type="Pfam" id="PF00534"/>
    </source>
</evidence>
<dbReference type="Gene3D" id="3.40.50.2000">
    <property type="entry name" value="Glycogen Phosphorylase B"/>
    <property type="match status" value="1"/>
</dbReference>
<dbReference type="PANTHER" id="PTHR12526">
    <property type="entry name" value="GLYCOSYLTRANSFERASE"/>
    <property type="match status" value="1"/>
</dbReference>
<gene>
    <name evidence="2" type="ORF">LCGC14_2214380</name>
</gene>
<protein>
    <recommendedName>
        <fullName evidence="1">Glycosyl transferase family 1 domain-containing protein</fullName>
    </recommendedName>
</protein>
<reference evidence="2" key="1">
    <citation type="journal article" date="2015" name="Nature">
        <title>Complex archaea that bridge the gap between prokaryotes and eukaryotes.</title>
        <authorList>
            <person name="Spang A."/>
            <person name="Saw J.H."/>
            <person name="Jorgensen S.L."/>
            <person name="Zaremba-Niedzwiedzka K."/>
            <person name="Martijn J."/>
            <person name="Lind A.E."/>
            <person name="van Eijk R."/>
            <person name="Schleper C."/>
            <person name="Guy L."/>
            <person name="Ettema T.J."/>
        </authorList>
    </citation>
    <scope>NUCLEOTIDE SEQUENCE</scope>
</reference>
<accession>A0A0F9DD07</accession>
<dbReference type="SUPFAM" id="SSF53448">
    <property type="entry name" value="Nucleotide-diphospho-sugar transferases"/>
    <property type="match status" value="1"/>
</dbReference>
<dbReference type="AlphaFoldDB" id="A0A0F9DD07"/>
<dbReference type="InterPro" id="IPR029044">
    <property type="entry name" value="Nucleotide-diphossugar_trans"/>
</dbReference>